<evidence type="ECO:0000313" key="1">
    <source>
        <dbReference type="EMBL" id="GAA2449060.1"/>
    </source>
</evidence>
<sequence length="139" mass="15783">MGGQKVRFTLTDRALPAALLHRLTPEALRRMRLLVRPDAVLRWHRDLIAGRHAARSRPKRPGRPPVRSIRVLLLRLVPDSGTRVYFTQSNRLWRGFGEPWSSPGWNDERTWRLDRCKTAGNTLGSGENVLLRCGAPSGT</sequence>
<keyword evidence="2" id="KW-1185">Reference proteome</keyword>
<accession>A0ABP5X916</accession>
<gene>
    <name evidence="1" type="ORF">GCM10010191_78150</name>
</gene>
<organism evidence="1 2">
    <name type="scientific">Actinomadura vinacea</name>
    <dbReference type="NCBI Taxonomy" id="115336"/>
    <lineage>
        <taxon>Bacteria</taxon>
        <taxon>Bacillati</taxon>
        <taxon>Actinomycetota</taxon>
        <taxon>Actinomycetes</taxon>
        <taxon>Streptosporangiales</taxon>
        <taxon>Thermomonosporaceae</taxon>
        <taxon>Actinomadura</taxon>
    </lineage>
</organism>
<reference evidence="2" key="1">
    <citation type="journal article" date="2019" name="Int. J. Syst. Evol. Microbiol.">
        <title>The Global Catalogue of Microorganisms (GCM) 10K type strain sequencing project: providing services to taxonomists for standard genome sequencing and annotation.</title>
        <authorList>
            <consortium name="The Broad Institute Genomics Platform"/>
            <consortium name="The Broad Institute Genome Sequencing Center for Infectious Disease"/>
            <person name="Wu L."/>
            <person name="Ma J."/>
        </authorList>
    </citation>
    <scope>NUCLEOTIDE SEQUENCE [LARGE SCALE GENOMIC DNA]</scope>
    <source>
        <strain evidence="2">JCM 3325</strain>
    </source>
</reference>
<proteinExistence type="predicted"/>
<dbReference type="EMBL" id="BAAARW010000037">
    <property type="protein sequence ID" value="GAA2449060.1"/>
    <property type="molecule type" value="Genomic_DNA"/>
</dbReference>
<dbReference type="Proteomes" id="UP001501231">
    <property type="component" value="Unassembled WGS sequence"/>
</dbReference>
<comment type="caution">
    <text evidence="1">The sequence shown here is derived from an EMBL/GenBank/DDBJ whole genome shotgun (WGS) entry which is preliminary data.</text>
</comment>
<protein>
    <submittedName>
        <fullName evidence="1">Uncharacterized protein</fullName>
    </submittedName>
</protein>
<evidence type="ECO:0000313" key="2">
    <source>
        <dbReference type="Proteomes" id="UP001501231"/>
    </source>
</evidence>
<name>A0ABP5X916_9ACTN</name>